<accession>A0A5C3P9E0</accession>
<organism evidence="1 2">
    <name type="scientific">Polyporus arcularius HHB13444</name>
    <dbReference type="NCBI Taxonomy" id="1314778"/>
    <lineage>
        <taxon>Eukaryota</taxon>
        <taxon>Fungi</taxon>
        <taxon>Dikarya</taxon>
        <taxon>Basidiomycota</taxon>
        <taxon>Agaricomycotina</taxon>
        <taxon>Agaricomycetes</taxon>
        <taxon>Polyporales</taxon>
        <taxon>Polyporaceae</taxon>
        <taxon>Polyporus</taxon>
    </lineage>
</organism>
<sequence>MNRPIVSLSPFLDPCIPEFVQQRPPQSCSPIPISEGLARLLGKAPGEILHFPVQIPPGINIWLEAEVETELPLTYAYEGMIPSYNTYIVSIRKPNQPGVLRHALKVLKRELSEGLEGAAGALVVGLDERLRWEQSQEAARADPFPSTHERG</sequence>
<keyword evidence="2" id="KW-1185">Reference proteome</keyword>
<evidence type="ECO:0000313" key="1">
    <source>
        <dbReference type="EMBL" id="TFK85208.1"/>
    </source>
</evidence>
<name>A0A5C3P9E0_9APHY</name>
<proteinExistence type="predicted"/>
<dbReference type="EMBL" id="ML211266">
    <property type="protein sequence ID" value="TFK85208.1"/>
    <property type="molecule type" value="Genomic_DNA"/>
</dbReference>
<gene>
    <name evidence="1" type="ORF">K466DRAFT_601356</name>
</gene>
<protein>
    <submittedName>
        <fullName evidence="1">Uncharacterized protein</fullName>
    </submittedName>
</protein>
<dbReference type="AlphaFoldDB" id="A0A5C3P9E0"/>
<evidence type="ECO:0000313" key="2">
    <source>
        <dbReference type="Proteomes" id="UP000308197"/>
    </source>
</evidence>
<dbReference type="InParanoid" id="A0A5C3P9E0"/>
<dbReference type="Proteomes" id="UP000308197">
    <property type="component" value="Unassembled WGS sequence"/>
</dbReference>
<reference evidence="1 2" key="1">
    <citation type="journal article" date="2019" name="Nat. Ecol. Evol.">
        <title>Megaphylogeny resolves global patterns of mushroom evolution.</title>
        <authorList>
            <person name="Varga T."/>
            <person name="Krizsan K."/>
            <person name="Foldi C."/>
            <person name="Dima B."/>
            <person name="Sanchez-Garcia M."/>
            <person name="Sanchez-Ramirez S."/>
            <person name="Szollosi G.J."/>
            <person name="Szarkandi J.G."/>
            <person name="Papp V."/>
            <person name="Albert L."/>
            <person name="Andreopoulos W."/>
            <person name="Angelini C."/>
            <person name="Antonin V."/>
            <person name="Barry K.W."/>
            <person name="Bougher N.L."/>
            <person name="Buchanan P."/>
            <person name="Buyck B."/>
            <person name="Bense V."/>
            <person name="Catcheside P."/>
            <person name="Chovatia M."/>
            <person name="Cooper J."/>
            <person name="Damon W."/>
            <person name="Desjardin D."/>
            <person name="Finy P."/>
            <person name="Geml J."/>
            <person name="Haridas S."/>
            <person name="Hughes K."/>
            <person name="Justo A."/>
            <person name="Karasinski D."/>
            <person name="Kautmanova I."/>
            <person name="Kiss B."/>
            <person name="Kocsube S."/>
            <person name="Kotiranta H."/>
            <person name="LaButti K.M."/>
            <person name="Lechner B.E."/>
            <person name="Liimatainen K."/>
            <person name="Lipzen A."/>
            <person name="Lukacs Z."/>
            <person name="Mihaltcheva S."/>
            <person name="Morgado L.N."/>
            <person name="Niskanen T."/>
            <person name="Noordeloos M.E."/>
            <person name="Ohm R.A."/>
            <person name="Ortiz-Santana B."/>
            <person name="Ovrebo C."/>
            <person name="Racz N."/>
            <person name="Riley R."/>
            <person name="Savchenko A."/>
            <person name="Shiryaev A."/>
            <person name="Soop K."/>
            <person name="Spirin V."/>
            <person name="Szebenyi C."/>
            <person name="Tomsovsky M."/>
            <person name="Tulloss R.E."/>
            <person name="Uehling J."/>
            <person name="Grigoriev I.V."/>
            <person name="Vagvolgyi C."/>
            <person name="Papp T."/>
            <person name="Martin F.M."/>
            <person name="Miettinen O."/>
            <person name="Hibbett D.S."/>
            <person name="Nagy L.G."/>
        </authorList>
    </citation>
    <scope>NUCLEOTIDE SEQUENCE [LARGE SCALE GENOMIC DNA]</scope>
    <source>
        <strain evidence="1 2">HHB13444</strain>
    </source>
</reference>